<keyword evidence="1" id="KW-0812">Transmembrane</keyword>
<keyword evidence="2" id="KW-0732">Signal</keyword>
<keyword evidence="1" id="KW-0472">Membrane</keyword>
<accession>A0AAN8JTJ4</accession>
<feature type="signal peptide" evidence="2">
    <location>
        <begin position="1"/>
        <end position="23"/>
    </location>
</feature>
<dbReference type="AlphaFoldDB" id="A0AAN8JTJ4"/>
<evidence type="ECO:0000313" key="4">
    <source>
        <dbReference type="Proteomes" id="UP001347796"/>
    </source>
</evidence>
<gene>
    <name evidence="3" type="ORF">SNE40_009462</name>
</gene>
<reference evidence="3 4" key="1">
    <citation type="submission" date="2024-01" db="EMBL/GenBank/DDBJ databases">
        <title>The genome of the rayed Mediterranean limpet Patella caerulea (Linnaeus, 1758).</title>
        <authorList>
            <person name="Anh-Thu Weber A."/>
            <person name="Halstead-Nussloch G."/>
        </authorList>
    </citation>
    <scope>NUCLEOTIDE SEQUENCE [LARGE SCALE GENOMIC DNA]</scope>
    <source>
        <strain evidence="3">AATW-2023a</strain>
        <tissue evidence="3">Whole specimen</tissue>
    </source>
</reference>
<sequence length="911" mass="102253">MLNYFRHLVALHFVVCLVAHCTGHVRFVCPRPQSPRSDVFQQLPNHPLDGQCGLGGSVQFDSEYKEVSPGPFTIRFEETVVHNDSPFSISLHDFDNSEKSCLLLDHIPHNNAAGVRKQCHISRYPIGHCSESTYYITINIPNITCKKCYLQIKSVHVPNSNQDTRCGNNSSCQVYYSCANIRIRPTASGHGKGLESCQKYSFNLLGIWPYRPQKYFKAELKSDKSASPVAGAAVYDEVLNQIHADLPRKVFQTGLMKIGLSTVRNSNTTPPEYDVIYSSPVSPHDYDQSRINIKFRDVPDNVSRMLMDGELYLNIITTTTEYIGVLDMKHEEFEKGIYAPMHTQYSKGGWLSSPEFLGVKAVYPAATYPTGPCSPPSRHYISHLHLRDDLTDTVGALAMTVIDDRLHIFIKLTDHKQPIASIQLISSQLSGLLPLNLPVSKLKNGYLFTVIQASKWIKEIGTLMFLKKVEIRTVDNKLLMDGLIEEGIYSFMGDIDEVHGLGIFQITKGRFLQYTVIMEKTGCEKQSVLLEGPESIIISNITNQLTSKYDDYLLEGYIKELSSDTILNLWLGKISLIMKCEENKTFTEVVSKLTRPGKWYCADIENEHCSVVELTPGGFGEVEGEAFVQPSGLAAFVLDRAKVLQYSIFIGGVIKRGLLEATLTDEDHLILTITLHRSSAHDHVFEARGQLPQSSPDLIKNLLLGRLNLHVTNPGQVTKPLFGALPVITQSECIDSKTLVVGEDKEKWSYDSSPFDTIHALVGDKLVFIYTANTTVHKFKTREDYETCNLQNAVKLEGSTRDNITWTVTYILTPGSNYFGSDNQCDLSPPFKVSVSVIQTDKIVSESRDDCTISLYQVWRQQNLNRYDGPNVVGSAIGGLIAGIIILFLFHLVERRHQNKHERTNSGFQRF</sequence>
<dbReference type="EMBL" id="JAZGQO010000007">
    <property type="protein sequence ID" value="KAK6181644.1"/>
    <property type="molecule type" value="Genomic_DNA"/>
</dbReference>
<keyword evidence="4" id="KW-1185">Reference proteome</keyword>
<dbReference type="SUPFAM" id="SSF49503">
    <property type="entry name" value="Cupredoxins"/>
    <property type="match status" value="1"/>
</dbReference>
<dbReference type="Gene3D" id="2.60.40.420">
    <property type="entry name" value="Cupredoxins - blue copper proteins"/>
    <property type="match status" value="1"/>
</dbReference>
<evidence type="ECO:0000256" key="2">
    <source>
        <dbReference type="SAM" id="SignalP"/>
    </source>
</evidence>
<keyword evidence="1" id="KW-1133">Transmembrane helix</keyword>
<feature type="transmembrane region" description="Helical" evidence="1">
    <location>
        <begin position="872"/>
        <end position="893"/>
    </location>
</feature>
<evidence type="ECO:0000313" key="3">
    <source>
        <dbReference type="EMBL" id="KAK6181644.1"/>
    </source>
</evidence>
<name>A0AAN8JTJ4_PATCE</name>
<organism evidence="3 4">
    <name type="scientific">Patella caerulea</name>
    <name type="common">Rayed Mediterranean limpet</name>
    <dbReference type="NCBI Taxonomy" id="87958"/>
    <lineage>
        <taxon>Eukaryota</taxon>
        <taxon>Metazoa</taxon>
        <taxon>Spiralia</taxon>
        <taxon>Lophotrochozoa</taxon>
        <taxon>Mollusca</taxon>
        <taxon>Gastropoda</taxon>
        <taxon>Patellogastropoda</taxon>
        <taxon>Patelloidea</taxon>
        <taxon>Patellidae</taxon>
        <taxon>Patella</taxon>
    </lineage>
</organism>
<comment type="caution">
    <text evidence="3">The sequence shown here is derived from an EMBL/GenBank/DDBJ whole genome shotgun (WGS) entry which is preliminary data.</text>
</comment>
<evidence type="ECO:0000256" key="1">
    <source>
        <dbReference type="SAM" id="Phobius"/>
    </source>
</evidence>
<dbReference type="Proteomes" id="UP001347796">
    <property type="component" value="Unassembled WGS sequence"/>
</dbReference>
<protein>
    <submittedName>
        <fullName evidence="3">Uncharacterized protein</fullName>
    </submittedName>
</protein>
<proteinExistence type="predicted"/>
<feature type="chain" id="PRO_5042934774" evidence="2">
    <location>
        <begin position="24"/>
        <end position="911"/>
    </location>
</feature>
<dbReference type="InterPro" id="IPR008972">
    <property type="entry name" value="Cupredoxin"/>
</dbReference>